<evidence type="ECO:0000313" key="1">
    <source>
        <dbReference type="EMBL" id="QQL05795.1"/>
    </source>
</evidence>
<name>A0A7T7IFX8_9FIRM</name>
<protein>
    <submittedName>
        <fullName evidence="1">Uncharacterized protein</fullName>
    </submittedName>
</protein>
<gene>
    <name evidence="1" type="ORF">EIO64_18515</name>
</gene>
<evidence type="ECO:0000313" key="2">
    <source>
        <dbReference type="Proteomes" id="UP000298642"/>
    </source>
</evidence>
<accession>A0A7T7IFX8</accession>
<proteinExistence type="predicted"/>
<dbReference type="EMBL" id="CP034413">
    <property type="protein sequence ID" value="QQL05795.1"/>
    <property type="molecule type" value="Genomic_DNA"/>
</dbReference>
<dbReference type="AlphaFoldDB" id="A0A7T7IFX8"/>
<dbReference type="RefSeq" id="WP_155979409.1">
    <property type="nucleotide sequence ID" value="NZ_CAUWCU010000056.1"/>
</dbReference>
<reference evidence="2" key="1">
    <citation type="submission" date="2018-12" db="EMBL/GenBank/DDBJ databases">
        <title>Dusodibacter welbiota gen. nov., sp. nov., isolated from human faeces and emended description of the Oscillibacter genus.</title>
        <authorList>
            <person name="Le Roy T."/>
            <person name="Van der Smissen P."/>
            <person name="Delzenne N."/>
            <person name="Muccioli G."/>
            <person name="Collet J.F."/>
            <person name="Cani P.D."/>
        </authorList>
    </citation>
    <scope>NUCLEOTIDE SEQUENCE [LARGE SCALE GENOMIC DNA]</scope>
    <source>
        <strain evidence="2">J115</strain>
    </source>
</reference>
<keyword evidence="2" id="KW-1185">Reference proteome</keyword>
<dbReference type="KEGG" id="obj:EIO64_18515"/>
<dbReference type="Proteomes" id="UP000298642">
    <property type="component" value="Chromosome"/>
</dbReference>
<organism evidence="1 2">
    <name type="scientific">Dysosmobacter welbionis</name>
    <dbReference type="NCBI Taxonomy" id="2093857"/>
    <lineage>
        <taxon>Bacteria</taxon>
        <taxon>Bacillati</taxon>
        <taxon>Bacillota</taxon>
        <taxon>Clostridia</taxon>
        <taxon>Eubacteriales</taxon>
        <taxon>Oscillospiraceae</taxon>
        <taxon>Dysosmobacter</taxon>
    </lineage>
</organism>
<sequence length="51" mass="5874">MEELFLAWGPAPDPGQWPEYLREDPVRGYGLFCFCQGLALGLRRSEACRRD</sequence>